<reference evidence="1 2" key="1">
    <citation type="submission" date="2021-07" db="EMBL/GenBank/DDBJ databases">
        <title>Sphingomonas sp.</title>
        <authorList>
            <person name="Feng G."/>
            <person name="Li J."/>
            <person name="Pan M."/>
        </authorList>
    </citation>
    <scope>NUCLEOTIDE SEQUENCE [LARGE SCALE GENOMIC DNA]</scope>
    <source>
        <strain evidence="1 2">RRHST34</strain>
    </source>
</reference>
<dbReference type="Proteomes" id="UP000759103">
    <property type="component" value="Unassembled WGS sequence"/>
</dbReference>
<gene>
    <name evidence="1" type="ORF">KZ820_10050</name>
</gene>
<proteinExistence type="predicted"/>
<name>A0ABS7BN70_9SPHN</name>
<dbReference type="RefSeq" id="WP_219748468.1">
    <property type="nucleotide sequence ID" value="NZ_JAHXZN010000002.1"/>
</dbReference>
<comment type="caution">
    <text evidence="1">The sequence shown here is derived from an EMBL/GenBank/DDBJ whole genome shotgun (WGS) entry which is preliminary data.</text>
</comment>
<accession>A0ABS7BN70</accession>
<organism evidence="1 2">
    <name type="scientific">Sphingomonas citri</name>
    <dbReference type="NCBI Taxonomy" id="2862499"/>
    <lineage>
        <taxon>Bacteria</taxon>
        <taxon>Pseudomonadati</taxon>
        <taxon>Pseudomonadota</taxon>
        <taxon>Alphaproteobacteria</taxon>
        <taxon>Sphingomonadales</taxon>
        <taxon>Sphingomonadaceae</taxon>
        <taxon>Sphingomonas</taxon>
    </lineage>
</organism>
<dbReference type="EMBL" id="JAHXZN010000002">
    <property type="protein sequence ID" value="MBW6531076.1"/>
    <property type="molecule type" value="Genomic_DNA"/>
</dbReference>
<sequence length="292" mass="30767">MIGALPPTLMIRCLLADLLAGVIADLTPVLGARVERVLIYLLLLRRTLDGARPTPVLGVGETLAMPFETARRHVAALAAAGRCRRVAGGMIVAGRPLDDPTLGPRLARVHDRTVALVERLAAAALLPVLTAVPGAYDWTVGLAIAVDLTLAIAAAEQWRCAKPVDRVLLAALLAGNAAAITADPALFRRAAPPHQLTPGWRPVRGRLVAEALHLPEATVRRRFVNLGAAVEVTADGLALRPDWLTDAAGEAVGAALNGALRRHLAQLARHRFPLDAAATAYRRGTPASLNFG</sequence>
<keyword evidence="2" id="KW-1185">Reference proteome</keyword>
<evidence type="ECO:0000313" key="2">
    <source>
        <dbReference type="Proteomes" id="UP000759103"/>
    </source>
</evidence>
<protein>
    <submittedName>
        <fullName evidence="1">Uncharacterized protein</fullName>
    </submittedName>
</protein>
<evidence type="ECO:0000313" key="1">
    <source>
        <dbReference type="EMBL" id="MBW6531076.1"/>
    </source>
</evidence>